<dbReference type="InterPro" id="IPR032567">
    <property type="entry name" value="RTL1-rel"/>
</dbReference>
<dbReference type="PANTHER" id="PTHR15503:SF22">
    <property type="entry name" value="TRANSPOSON TY3-I GAG POLYPROTEIN"/>
    <property type="match status" value="1"/>
</dbReference>
<name>A0A484KZ75_9ASTE</name>
<dbReference type="CDD" id="cd00303">
    <property type="entry name" value="retropepsin_like"/>
    <property type="match status" value="1"/>
</dbReference>
<feature type="compositionally biased region" description="Polar residues" evidence="1">
    <location>
        <begin position="258"/>
        <end position="297"/>
    </location>
</feature>
<feature type="compositionally biased region" description="Polar residues" evidence="1">
    <location>
        <begin position="1"/>
        <end position="10"/>
    </location>
</feature>
<dbReference type="InterPro" id="IPR021109">
    <property type="entry name" value="Peptidase_aspartic_dom_sf"/>
</dbReference>
<evidence type="ECO:0000313" key="3">
    <source>
        <dbReference type="EMBL" id="VFQ68967.1"/>
    </source>
</evidence>
<dbReference type="GO" id="GO:0004190">
    <property type="term" value="F:aspartic-type endopeptidase activity"/>
    <property type="evidence" value="ECO:0007669"/>
    <property type="project" value="InterPro"/>
</dbReference>
<dbReference type="OrthoDB" id="1745472at2759"/>
<dbReference type="AlphaFoldDB" id="A0A484KZ75"/>
<feature type="region of interest" description="Disordered" evidence="1">
    <location>
        <begin position="55"/>
        <end position="75"/>
    </location>
</feature>
<feature type="domain" description="Retrotransposon gag" evidence="2">
    <location>
        <begin position="116"/>
        <end position="206"/>
    </location>
</feature>
<evidence type="ECO:0000259" key="2">
    <source>
        <dbReference type="Pfam" id="PF03732"/>
    </source>
</evidence>
<dbReference type="InterPro" id="IPR043502">
    <property type="entry name" value="DNA/RNA_pol_sf"/>
</dbReference>
<feature type="non-terminal residue" evidence="3">
    <location>
        <position position="612"/>
    </location>
</feature>
<accession>A0A484KZ75</accession>
<reference evidence="3 4" key="1">
    <citation type="submission" date="2018-04" db="EMBL/GenBank/DDBJ databases">
        <authorList>
            <person name="Vogel A."/>
        </authorList>
    </citation>
    <scope>NUCLEOTIDE SEQUENCE [LARGE SCALE GENOMIC DNA]</scope>
</reference>
<evidence type="ECO:0000256" key="1">
    <source>
        <dbReference type="SAM" id="MobiDB-lite"/>
    </source>
</evidence>
<dbReference type="Gene3D" id="3.10.10.10">
    <property type="entry name" value="HIV Type 1 Reverse Transcriptase, subunit A, domain 1"/>
    <property type="match status" value="1"/>
</dbReference>
<gene>
    <name evidence="3" type="ORF">CCAM_LOCUS10743</name>
</gene>
<evidence type="ECO:0000313" key="4">
    <source>
        <dbReference type="Proteomes" id="UP000595140"/>
    </source>
</evidence>
<dbReference type="Pfam" id="PF03732">
    <property type="entry name" value="Retrotrans_gag"/>
    <property type="match status" value="1"/>
</dbReference>
<keyword evidence="4" id="KW-1185">Reference proteome</keyword>
<dbReference type="SUPFAM" id="SSF50630">
    <property type="entry name" value="Acid proteases"/>
    <property type="match status" value="1"/>
</dbReference>
<feature type="region of interest" description="Disordered" evidence="1">
    <location>
        <begin position="233"/>
        <end position="298"/>
    </location>
</feature>
<dbReference type="InterPro" id="IPR001969">
    <property type="entry name" value="Aspartic_peptidase_AS"/>
</dbReference>
<protein>
    <recommendedName>
        <fullName evidence="2">Retrotransposon gag domain-containing protein</fullName>
    </recommendedName>
</protein>
<sequence length="612" mass="69218">MVNTRSSATDGNPDVGNTLAQQNDPLAAIAARLDILDELRDKVAALEVHNRNPTTKKKIYADDSEEESESHSRRHFRPPYAKIEFPKFSGGDPRGWILKAEKYFRYYETLDEEKVDIASMYLEGDALDMFSWALSERTVLYWEELVKILQEQYGPPEYQNPDEYLAAVQQVGTVQEYRVEWARRVARVKNWPDHCLLGIFLNGLKEELRSEVRIHKPQSVYRATSLALEMEKKLQGTKSTRPCSTASSARATYSTNSGRNQSVTDLSAKTSTSHNPTSQNPGSSQSVIPFRSNSWDTTRQERRNKGLCFRCGDPFRPGHRCTTSTFSLMEVDVEGNPIPETFEPAPEMEEIIEEAEISFNAILGTSAAATMKLQGSIQNRNVLCLVDSGSTHNFISERLVNELNLVTTSIPVLGVQIGDGSLVRCGKICKAVKLQLPGLSITQDFYPFSLSGSDLVLGIKWLASLNTIQANWNEMFLIFWVDGKRYKLQGIPKSTKSEAALHSMMAVGTNEFPTNSEVMDLEEFYMEFAAVFREPTTLPPIREHYHTIPLLPGSIPPNLRPYRCPYFQKNEIERQVNELLQKGFIRHSSSPFASPVLLVKKKDETWRMCVDY</sequence>
<organism evidence="3 4">
    <name type="scientific">Cuscuta campestris</name>
    <dbReference type="NCBI Taxonomy" id="132261"/>
    <lineage>
        <taxon>Eukaryota</taxon>
        <taxon>Viridiplantae</taxon>
        <taxon>Streptophyta</taxon>
        <taxon>Embryophyta</taxon>
        <taxon>Tracheophyta</taxon>
        <taxon>Spermatophyta</taxon>
        <taxon>Magnoliopsida</taxon>
        <taxon>eudicotyledons</taxon>
        <taxon>Gunneridae</taxon>
        <taxon>Pentapetalae</taxon>
        <taxon>asterids</taxon>
        <taxon>lamiids</taxon>
        <taxon>Solanales</taxon>
        <taxon>Convolvulaceae</taxon>
        <taxon>Cuscuteae</taxon>
        <taxon>Cuscuta</taxon>
        <taxon>Cuscuta subgen. Grammica</taxon>
        <taxon>Cuscuta sect. Cleistogrammica</taxon>
    </lineage>
</organism>
<dbReference type="Gene3D" id="2.40.70.10">
    <property type="entry name" value="Acid Proteases"/>
    <property type="match status" value="1"/>
</dbReference>
<dbReference type="SUPFAM" id="SSF56672">
    <property type="entry name" value="DNA/RNA polymerases"/>
    <property type="match status" value="1"/>
</dbReference>
<dbReference type="EMBL" id="OOIL02000751">
    <property type="protein sequence ID" value="VFQ68967.1"/>
    <property type="molecule type" value="Genomic_DNA"/>
</dbReference>
<dbReference type="PROSITE" id="PS00141">
    <property type="entry name" value="ASP_PROTEASE"/>
    <property type="match status" value="1"/>
</dbReference>
<feature type="region of interest" description="Disordered" evidence="1">
    <location>
        <begin position="1"/>
        <end position="23"/>
    </location>
</feature>
<dbReference type="PANTHER" id="PTHR15503">
    <property type="entry name" value="LDOC1 RELATED"/>
    <property type="match status" value="1"/>
</dbReference>
<proteinExistence type="predicted"/>
<dbReference type="Pfam" id="PF08284">
    <property type="entry name" value="RVP_2"/>
    <property type="match status" value="1"/>
</dbReference>
<feature type="compositionally biased region" description="Low complexity" evidence="1">
    <location>
        <begin position="244"/>
        <end position="257"/>
    </location>
</feature>
<dbReference type="InterPro" id="IPR005162">
    <property type="entry name" value="Retrotrans_gag_dom"/>
</dbReference>
<dbReference type="Proteomes" id="UP000595140">
    <property type="component" value="Unassembled WGS sequence"/>
</dbReference>
<dbReference type="GO" id="GO:0006508">
    <property type="term" value="P:proteolysis"/>
    <property type="evidence" value="ECO:0007669"/>
    <property type="project" value="InterPro"/>
</dbReference>